<dbReference type="OMA" id="DYNNDER"/>
<accession>G9P5G8</accession>
<dbReference type="Proteomes" id="UP000005426">
    <property type="component" value="Unassembled WGS sequence"/>
</dbReference>
<comment type="caution">
    <text evidence="1">The sequence shown here is derived from an EMBL/GenBank/DDBJ whole genome shotgun (WGS) entry which is preliminary data.</text>
</comment>
<dbReference type="OrthoDB" id="5030973at2759"/>
<evidence type="ECO:0000313" key="2">
    <source>
        <dbReference type="Proteomes" id="UP000005426"/>
    </source>
</evidence>
<organism evidence="1 2">
    <name type="scientific">Hypocrea atroviridis (strain ATCC 20476 / IMI 206040)</name>
    <name type="common">Trichoderma atroviride</name>
    <dbReference type="NCBI Taxonomy" id="452589"/>
    <lineage>
        <taxon>Eukaryota</taxon>
        <taxon>Fungi</taxon>
        <taxon>Dikarya</taxon>
        <taxon>Ascomycota</taxon>
        <taxon>Pezizomycotina</taxon>
        <taxon>Sordariomycetes</taxon>
        <taxon>Hypocreomycetidae</taxon>
        <taxon>Hypocreales</taxon>
        <taxon>Hypocreaceae</taxon>
        <taxon>Trichoderma</taxon>
    </lineage>
</organism>
<evidence type="ECO:0000313" key="1">
    <source>
        <dbReference type="EMBL" id="EHK42139.1"/>
    </source>
</evidence>
<gene>
    <name evidence="1" type="ORF">TRIATDRAFT_287499</name>
</gene>
<proteinExistence type="predicted"/>
<dbReference type="HOGENOM" id="CLU_874436_0_0_1"/>
<sequence length="320" mass="36321">MQNNMDQNALDYFYEDEEPDFYQRLGAFKTSNPPSNRFQRRFIHISKEKSDFKKSVELVLCVHGWKTPEKKEPMTLIILSVRLSCHKRNSRYRSVTITLSFREDNEPGSSKAALEASPEVAAYAPFVEEKRWNKTMSSNQDGNSYGAGLSGGQFVTANVNANRQANISYTRQYFDRGTADRLYDDHKDRLYGVQWYCEQNQLAKTGVEPHFHLAILVDRKHDANNEPIPFSAILDMKLEAGFAHDFGSGIRRIFRLKKPADAPIFFDPSKQPQVCGLDGVGENILQNIQVDNLGALAKKQKLTSLVEIPFPGLEPLLPPC</sequence>
<dbReference type="EMBL" id="ABDG02000027">
    <property type="protein sequence ID" value="EHK42139.1"/>
    <property type="molecule type" value="Genomic_DNA"/>
</dbReference>
<protein>
    <submittedName>
        <fullName evidence="1">Uncharacterized protein</fullName>
    </submittedName>
</protein>
<keyword evidence="2" id="KW-1185">Reference proteome</keyword>
<reference evidence="1 2" key="1">
    <citation type="journal article" date="2011" name="Genome Biol.">
        <title>Comparative genome sequence analysis underscores mycoparasitism as the ancestral life style of Trichoderma.</title>
        <authorList>
            <person name="Kubicek C.P."/>
            <person name="Herrera-Estrella A."/>
            <person name="Seidl-Seiboth V."/>
            <person name="Martinez D.A."/>
            <person name="Druzhinina I.S."/>
            <person name="Thon M."/>
            <person name="Zeilinger S."/>
            <person name="Casas-Flores S."/>
            <person name="Horwitz B.A."/>
            <person name="Mukherjee P.K."/>
            <person name="Mukherjee M."/>
            <person name="Kredics L."/>
            <person name="Alcaraz L.D."/>
            <person name="Aerts A."/>
            <person name="Antal Z."/>
            <person name="Atanasova L."/>
            <person name="Cervantes-Badillo M.G."/>
            <person name="Challacombe J."/>
            <person name="Chertkov O."/>
            <person name="McCluskey K."/>
            <person name="Coulpier F."/>
            <person name="Deshpande N."/>
            <person name="von Doehren H."/>
            <person name="Ebbole D.J."/>
            <person name="Esquivel-Naranjo E.U."/>
            <person name="Fekete E."/>
            <person name="Flipphi M."/>
            <person name="Glaser F."/>
            <person name="Gomez-Rodriguez E.Y."/>
            <person name="Gruber S."/>
            <person name="Han C."/>
            <person name="Henrissat B."/>
            <person name="Hermosa R."/>
            <person name="Hernandez-Onate M."/>
            <person name="Karaffa L."/>
            <person name="Kosti I."/>
            <person name="Le Crom S."/>
            <person name="Lindquist E."/>
            <person name="Lucas S."/>
            <person name="Luebeck M."/>
            <person name="Luebeck P.S."/>
            <person name="Margeot A."/>
            <person name="Metz B."/>
            <person name="Misra M."/>
            <person name="Nevalainen H."/>
            <person name="Omann M."/>
            <person name="Packer N."/>
            <person name="Perrone G."/>
            <person name="Uresti-Rivera E.E."/>
            <person name="Salamov A."/>
            <person name="Schmoll M."/>
            <person name="Seiboth B."/>
            <person name="Shapiro H."/>
            <person name="Sukno S."/>
            <person name="Tamayo-Ramos J.A."/>
            <person name="Tisch D."/>
            <person name="Wiest A."/>
            <person name="Wilkinson H.H."/>
            <person name="Zhang M."/>
            <person name="Coutinho P.M."/>
            <person name="Kenerley C.M."/>
            <person name="Monte E."/>
            <person name="Baker S.E."/>
            <person name="Grigoriev I.V."/>
        </authorList>
    </citation>
    <scope>NUCLEOTIDE SEQUENCE [LARGE SCALE GENOMIC DNA]</scope>
    <source>
        <strain evidence="2">ATCC 20476 / IMI 206040</strain>
    </source>
</reference>
<dbReference type="eggNOG" id="ENOG502SRKY">
    <property type="taxonomic scope" value="Eukaryota"/>
</dbReference>
<name>G9P5G8_HYPAI</name>
<dbReference type="AlphaFoldDB" id="G9P5G8"/>